<dbReference type="AlphaFoldDB" id="A0A4C1YM44"/>
<proteinExistence type="predicted"/>
<comment type="caution">
    <text evidence="1">The sequence shown here is derived from an EMBL/GenBank/DDBJ whole genome shotgun (WGS) entry which is preliminary data.</text>
</comment>
<gene>
    <name evidence="1" type="ORF">EVAR_56954_1</name>
</gene>
<keyword evidence="2" id="KW-1185">Reference proteome</keyword>
<dbReference type="Proteomes" id="UP000299102">
    <property type="component" value="Unassembled WGS sequence"/>
</dbReference>
<dbReference type="EMBL" id="BGZK01001322">
    <property type="protein sequence ID" value="GBP77218.1"/>
    <property type="molecule type" value="Genomic_DNA"/>
</dbReference>
<reference evidence="1 2" key="1">
    <citation type="journal article" date="2019" name="Commun. Biol.">
        <title>The bagworm genome reveals a unique fibroin gene that provides high tensile strength.</title>
        <authorList>
            <person name="Kono N."/>
            <person name="Nakamura H."/>
            <person name="Ohtoshi R."/>
            <person name="Tomita M."/>
            <person name="Numata K."/>
            <person name="Arakawa K."/>
        </authorList>
    </citation>
    <scope>NUCLEOTIDE SEQUENCE [LARGE SCALE GENOMIC DNA]</scope>
</reference>
<protein>
    <submittedName>
        <fullName evidence="1">Uncharacterized protein</fullName>
    </submittedName>
</protein>
<name>A0A4C1YM44_EUMVA</name>
<evidence type="ECO:0000313" key="1">
    <source>
        <dbReference type="EMBL" id="GBP77218.1"/>
    </source>
</evidence>
<sequence length="135" mass="14573">MIANTWISGDIEITCKKHEEAVGLDLSVSLAASAIRPTSPKMSEGPREVVELFMGLFQYTTSISLVIGPAESAPVGRPPRPPASAPAAHLPHKFTIRQTERKVRGRIMPSRVRARALKLPQGSPVRKACSLIKGP</sequence>
<organism evidence="1 2">
    <name type="scientific">Eumeta variegata</name>
    <name type="common">Bagworm moth</name>
    <name type="synonym">Eumeta japonica</name>
    <dbReference type="NCBI Taxonomy" id="151549"/>
    <lineage>
        <taxon>Eukaryota</taxon>
        <taxon>Metazoa</taxon>
        <taxon>Ecdysozoa</taxon>
        <taxon>Arthropoda</taxon>
        <taxon>Hexapoda</taxon>
        <taxon>Insecta</taxon>
        <taxon>Pterygota</taxon>
        <taxon>Neoptera</taxon>
        <taxon>Endopterygota</taxon>
        <taxon>Lepidoptera</taxon>
        <taxon>Glossata</taxon>
        <taxon>Ditrysia</taxon>
        <taxon>Tineoidea</taxon>
        <taxon>Psychidae</taxon>
        <taxon>Oiketicinae</taxon>
        <taxon>Eumeta</taxon>
    </lineage>
</organism>
<evidence type="ECO:0000313" key="2">
    <source>
        <dbReference type="Proteomes" id="UP000299102"/>
    </source>
</evidence>
<accession>A0A4C1YM44</accession>